<feature type="chain" id="PRO_5040165424" description="Secreted protein" evidence="2">
    <location>
        <begin position="23"/>
        <end position="247"/>
    </location>
</feature>
<accession>A0A9Q8SYQ8</accession>
<dbReference type="GeneID" id="73344631"/>
<feature type="region of interest" description="Disordered" evidence="1">
    <location>
        <begin position="47"/>
        <end position="74"/>
    </location>
</feature>
<name>A0A9Q8SYQ8_9PEZI</name>
<feature type="compositionally biased region" description="Polar residues" evidence="1">
    <location>
        <begin position="63"/>
        <end position="74"/>
    </location>
</feature>
<dbReference type="EMBL" id="CP019477">
    <property type="protein sequence ID" value="UQC85151.1"/>
    <property type="molecule type" value="Genomic_DNA"/>
</dbReference>
<reference evidence="3" key="1">
    <citation type="journal article" date="2021" name="Mol. Plant Microbe Interact.">
        <title>Complete Genome Sequence of the Plant-Pathogenic Fungus Colletotrichum lupini.</title>
        <authorList>
            <person name="Baroncelli R."/>
            <person name="Pensec F."/>
            <person name="Da Lio D."/>
            <person name="Boufleur T."/>
            <person name="Vicente I."/>
            <person name="Sarrocco S."/>
            <person name="Picot A."/>
            <person name="Baraldi E."/>
            <person name="Sukno S."/>
            <person name="Thon M."/>
            <person name="Le Floch G."/>
        </authorList>
    </citation>
    <scope>NUCLEOTIDE SEQUENCE</scope>
    <source>
        <strain evidence="3">IMI 504893</strain>
    </source>
</reference>
<evidence type="ECO:0000256" key="1">
    <source>
        <dbReference type="SAM" id="MobiDB-lite"/>
    </source>
</evidence>
<protein>
    <recommendedName>
        <fullName evidence="5">Secreted protein</fullName>
    </recommendedName>
</protein>
<keyword evidence="2" id="KW-0732">Signal</keyword>
<dbReference type="Proteomes" id="UP000830671">
    <property type="component" value="Chromosome 5"/>
</dbReference>
<evidence type="ECO:0000256" key="2">
    <source>
        <dbReference type="SAM" id="SignalP"/>
    </source>
</evidence>
<dbReference type="RefSeq" id="XP_049146766.1">
    <property type="nucleotide sequence ID" value="XM_049289621.1"/>
</dbReference>
<gene>
    <name evidence="3" type="ORF">CLUP02_10647</name>
</gene>
<proteinExistence type="predicted"/>
<sequence>MGFFFFFFFSVCIRGYWQQAATQKTLMVGDDDGRTTLHIIRNAHSFSLEQPNPPGLLTDVRQAGTSKESQNSSDNAFPKFGLRVWKSGRIFVHTDSLLHLFNSFFSVPSIFSGGTSTGRASVARTVGSHGKIEGGGCAPHHLTRLLACIVCSFRKTRLSRSVVRDPLSPARCCHPLLHHFRSPLSFQCTKPLHTLHDFLILSTCTFYTNRDFLIALASPLDFYFSTSQLPLVICIALDRLRFPPLIT</sequence>
<evidence type="ECO:0008006" key="5">
    <source>
        <dbReference type="Google" id="ProtNLM"/>
    </source>
</evidence>
<keyword evidence="4" id="KW-1185">Reference proteome</keyword>
<feature type="signal peptide" evidence="2">
    <location>
        <begin position="1"/>
        <end position="22"/>
    </location>
</feature>
<dbReference type="KEGG" id="clup:CLUP02_10647"/>
<evidence type="ECO:0000313" key="4">
    <source>
        <dbReference type="Proteomes" id="UP000830671"/>
    </source>
</evidence>
<evidence type="ECO:0000313" key="3">
    <source>
        <dbReference type="EMBL" id="UQC85151.1"/>
    </source>
</evidence>
<dbReference type="AlphaFoldDB" id="A0A9Q8SYQ8"/>
<organism evidence="3 4">
    <name type="scientific">Colletotrichum lupini</name>
    <dbReference type="NCBI Taxonomy" id="145971"/>
    <lineage>
        <taxon>Eukaryota</taxon>
        <taxon>Fungi</taxon>
        <taxon>Dikarya</taxon>
        <taxon>Ascomycota</taxon>
        <taxon>Pezizomycotina</taxon>
        <taxon>Sordariomycetes</taxon>
        <taxon>Hypocreomycetidae</taxon>
        <taxon>Glomerellales</taxon>
        <taxon>Glomerellaceae</taxon>
        <taxon>Colletotrichum</taxon>
        <taxon>Colletotrichum acutatum species complex</taxon>
    </lineage>
</organism>